<dbReference type="Gene3D" id="6.20.220.20">
    <property type="entry name" value="Recombination protein O, zinc-binding domain"/>
    <property type="match status" value="1"/>
</dbReference>
<dbReference type="Pfam" id="PF02565">
    <property type="entry name" value="RecO_C"/>
    <property type="match status" value="1"/>
</dbReference>
<gene>
    <name evidence="7 9" type="primary">recO</name>
    <name evidence="9" type="ORF">IAA48_05765</name>
</gene>
<dbReference type="AlphaFoldDB" id="A0A9D1RD04"/>
<comment type="similarity">
    <text evidence="1 7">Belongs to the RecO family.</text>
</comment>
<dbReference type="InterPro" id="IPR003717">
    <property type="entry name" value="RecO"/>
</dbReference>
<dbReference type="SUPFAM" id="SSF50249">
    <property type="entry name" value="Nucleic acid-binding proteins"/>
    <property type="match status" value="1"/>
</dbReference>
<dbReference type="HAMAP" id="MF_00201">
    <property type="entry name" value="RecO"/>
    <property type="match status" value="1"/>
</dbReference>
<accession>A0A9D1RD04</accession>
<evidence type="ECO:0000256" key="3">
    <source>
        <dbReference type="ARBA" id="ARBA00022763"/>
    </source>
</evidence>
<comment type="caution">
    <text evidence="9">The sequence shown here is derived from an EMBL/GenBank/DDBJ whole genome shotgun (WGS) entry which is preliminary data.</text>
</comment>
<reference evidence="9" key="1">
    <citation type="journal article" date="2021" name="PeerJ">
        <title>Extensive microbial diversity within the chicken gut microbiome revealed by metagenomics and culture.</title>
        <authorList>
            <person name="Gilroy R."/>
            <person name="Ravi A."/>
            <person name="Getino M."/>
            <person name="Pursley I."/>
            <person name="Horton D.L."/>
            <person name="Alikhan N.F."/>
            <person name="Baker D."/>
            <person name="Gharbi K."/>
            <person name="Hall N."/>
            <person name="Watson M."/>
            <person name="Adriaenssens E.M."/>
            <person name="Foster-Nyarko E."/>
            <person name="Jarju S."/>
            <person name="Secka A."/>
            <person name="Antonio M."/>
            <person name="Oren A."/>
            <person name="Chaudhuri R.R."/>
            <person name="La Ragione R."/>
            <person name="Hildebrand F."/>
            <person name="Pallen M.J."/>
        </authorList>
    </citation>
    <scope>NUCLEOTIDE SEQUENCE</scope>
    <source>
        <strain evidence="9">421</strain>
    </source>
</reference>
<dbReference type="GO" id="GO:0006310">
    <property type="term" value="P:DNA recombination"/>
    <property type="evidence" value="ECO:0007669"/>
    <property type="project" value="UniProtKB-UniRule"/>
</dbReference>
<evidence type="ECO:0000256" key="6">
    <source>
        <dbReference type="ARBA" id="ARBA00033409"/>
    </source>
</evidence>
<dbReference type="PANTHER" id="PTHR33991">
    <property type="entry name" value="DNA REPAIR PROTEIN RECO"/>
    <property type="match status" value="1"/>
</dbReference>
<dbReference type="InterPro" id="IPR037278">
    <property type="entry name" value="ARFGAP/RecO"/>
</dbReference>
<protein>
    <recommendedName>
        <fullName evidence="2 7">DNA repair protein RecO</fullName>
    </recommendedName>
    <alternativeName>
        <fullName evidence="6 7">Recombination protein O</fullName>
    </alternativeName>
</protein>
<dbReference type="Gene3D" id="2.40.50.140">
    <property type="entry name" value="Nucleic acid-binding proteins"/>
    <property type="match status" value="1"/>
</dbReference>
<evidence type="ECO:0000313" key="10">
    <source>
        <dbReference type="Proteomes" id="UP000824205"/>
    </source>
</evidence>
<evidence type="ECO:0000256" key="2">
    <source>
        <dbReference type="ARBA" id="ARBA00021310"/>
    </source>
</evidence>
<proteinExistence type="inferred from homology"/>
<comment type="function">
    <text evidence="7">Involved in DNA repair and RecF pathway recombination.</text>
</comment>
<dbReference type="Gene3D" id="1.20.1440.120">
    <property type="entry name" value="Recombination protein O, C-terminal domain"/>
    <property type="match status" value="1"/>
</dbReference>
<dbReference type="GO" id="GO:0006302">
    <property type="term" value="P:double-strand break repair"/>
    <property type="evidence" value="ECO:0007669"/>
    <property type="project" value="TreeGrafter"/>
</dbReference>
<dbReference type="Pfam" id="PF11967">
    <property type="entry name" value="RecO_N"/>
    <property type="match status" value="1"/>
</dbReference>
<name>A0A9D1RD04_9FIRM</name>
<sequence>MKITTNGLVIKEQTTGESDRLVTLLTADYGILRAFVRRAKLVKSRTASATSLFSYAKFTLYKTRDAYTADDVVPIEVFFDLRKDIESLALAQYFAQLAFEMGAEEQPCEELLRLTLNSLHLLCKGKKSRAQIKAVFEFRSACLGGYMPNILACDTCGTYETDLMYFDTLEGNIYCENCPKAGALPVPVNVIKAIRFICLTPPEKIFSFTLSNENLELLATAAERYILSRVQRRLSALEFYKGLADENE</sequence>
<keyword evidence="5 7" id="KW-0234">DNA repair</keyword>
<dbReference type="SUPFAM" id="SSF57863">
    <property type="entry name" value="ArfGap/RecO-like zinc finger"/>
    <property type="match status" value="1"/>
</dbReference>
<keyword evidence="4 7" id="KW-0233">DNA recombination</keyword>
<dbReference type="InterPro" id="IPR012340">
    <property type="entry name" value="NA-bd_OB-fold"/>
</dbReference>
<evidence type="ECO:0000313" key="9">
    <source>
        <dbReference type="EMBL" id="HIW85986.1"/>
    </source>
</evidence>
<evidence type="ECO:0000256" key="5">
    <source>
        <dbReference type="ARBA" id="ARBA00023204"/>
    </source>
</evidence>
<evidence type="ECO:0000256" key="1">
    <source>
        <dbReference type="ARBA" id="ARBA00007452"/>
    </source>
</evidence>
<dbReference type="GO" id="GO:0043590">
    <property type="term" value="C:bacterial nucleoid"/>
    <property type="evidence" value="ECO:0007669"/>
    <property type="project" value="TreeGrafter"/>
</dbReference>
<dbReference type="NCBIfam" id="TIGR00613">
    <property type="entry name" value="reco"/>
    <property type="match status" value="1"/>
</dbReference>
<evidence type="ECO:0000256" key="4">
    <source>
        <dbReference type="ARBA" id="ARBA00023172"/>
    </source>
</evidence>
<dbReference type="PANTHER" id="PTHR33991:SF1">
    <property type="entry name" value="DNA REPAIR PROTEIN RECO"/>
    <property type="match status" value="1"/>
</dbReference>
<evidence type="ECO:0000256" key="7">
    <source>
        <dbReference type="HAMAP-Rule" id="MF_00201"/>
    </source>
</evidence>
<keyword evidence="3 7" id="KW-0227">DNA damage</keyword>
<dbReference type="InterPro" id="IPR022572">
    <property type="entry name" value="DNA_rep/recomb_RecO_N"/>
</dbReference>
<dbReference type="Proteomes" id="UP000824205">
    <property type="component" value="Unassembled WGS sequence"/>
</dbReference>
<organism evidence="9 10">
    <name type="scientific">Candidatus Eubacterium faecipullorum</name>
    <dbReference type="NCBI Taxonomy" id="2838571"/>
    <lineage>
        <taxon>Bacteria</taxon>
        <taxon>Bacillati</taxon>
        <taxon>Bacillota</taxon>
        <taxon>Clostridia</taxon>
        <taxon>Eubacteriales</taxon>
        <taxon>Eubacteriaceae</taxon>
        <taxon>Eubacterium</taxon>
    </lineage>
</organism>
<feature type="domain" description="DNA replication/recombination mediator RecO N-terminal" evidence="8">
    <location>
        <begin position="1"/>
        <end position="77"/>
    </location>
</feature>
<dbReference type="EMBL" id="DXGE01000024">
    <property type="protein sequence ID" value="HIW85986.1"/>
    <property type="molecule type" value="Genomic_DNA"/>
</dbReference>
<reference evidence="9" key="2">
    <citation type="submission" date="2021-04" db="EMBL/GenBank/DDBJ databases">
        <authorList>
            <person name="Gilroy R."/>
        </authorList>
    </citation>
    <scope>NUCLEOTIDE SEQUENCE</scope>
    <source>
        <strain evidence="9">421</strain>
    </source>
</reference>
<evidence type="ECO:0000259" key="8">
    <source>
        <dbReference type="Pfam" id="PF11967"/>
    </source>
</evidence>
<dbReference type="InterPro" id="IPR042242">
    <property type="entry name" value="RecO_C"/>
</dbReference>